<keyword evidence="2" id="KW-1185">Reference proteome</keyword>
<sequence length="309" mass="33378">MRSRLVLVLAVVSIVLGGALLVLDGHARFPAVPGTAFAGSGVPAASTPPPPPPPPPTLVDSPVSVKVDGFFAWALLDRESEQITGSANSARSTNSTESMIKIWIVSDFLRRTASAGNTPSDRRLRQASQAIRNSSNDSAEALYDLGGRTAVIERMISRCGLTNTRASTRPGYVGWWSFTEMSAQDAVRLGECVKSGRAAGSEWTKWVLREMRNVWGTTAERDQQATREGGRWGIIDGLPDELLETDPVSIKNGWTSLAYDGKWHVNCLAVSNKWVLAVQTRYPDARGLDYGARICASVASQLVTPKPEP</sequence>
<name>A0ABQ4ESX9_9ACTN</name>
<dbReference type="EMBL" id="BONX01000029">
    <property type="protein sequence ID" value="GIG97768.1"/>
    <property type="molecule type" value="Genomic_DNA"/>
</dbReference>
<proteinExistence type="predicted"/>
<gene>
    <name evidence="1" type="ORF">Pma05_43410</name>
</gene>
<evidence type="ECO:0008006" key="3">
    <source>
        <dbReference type="Google" id="ProtNLM"/>
    </source>
</evidence>
<dbReference type="Gene3D" id="3.40.710.10">
    <property type="entry name" value="DD-peptidase/beta-lactamase superfamily"/>
    <property type="match status" value="1"/>
</dbReference>
<accession>A0ABQ4ESX9</accession>
<evidence type="ECO:0000313" key="1">
    <source>
        <dbReference type="EMBL" id="GIG97768.1"/>
    </source>
</evidence>
<organism evidence="1 2">
    <name type="scientific">Plantactinospora mayteni</name>
    <dbReference type="NCBI Taxonomy" id="566021"/>
    <lineage>
        <taxon>Bacteria</taxon>
        <taxon>Bacillati</taxon>
        <taxon>Actinomycetota</taxon>
        <taxon>Actinomycetes</taxon>
        <taxon>Micromonosporales</taxon>
        <taxon>Micromonosporaceae</taxon>
        <taxon>Plantactinospora</taxon>
    </lineage>
</organism>
<dbReference type="Proteomes" id="UP000621500">
    <property type="component" value="Unassembled WGS sequence"/>
</dbReference>
<protein>
    <recommendedName>
        <fullName evidence="3">Serine hydrolase</fullName>
    </recommendedName>
</protein>
<dbReference type="RefSeq" id="WP_203859252.1">
    <property type="nucleotide sequence ID" value="NZ_BAAAZQ010000006.1"/>
</dbReference>
<dbReference type="InterPro" id="IPR012338">
    <property type="entry name" value="Beta-lactam/transpept-like"/>
</dbReference>
<comment type="caution">
    <text evidence="1">The sequence shown here is derived from an EMBL/GenBank/DDBJ whole genome shotgun (WGS) entry which is preliminary data.</text>
</comment>
<reference evidence="1 2" key="1">
    <citation type="submission" date="2021-01" db="EMBL/GenBank/DDBJ databases">
        <title>Whole genome shotgun sequence of Plantactinospora mayteni NBRC 109088.</title>
        <authorList>
            <person name="Komaki H."/>
            <person name="Tamura T."/>
        </authorList>
    </citation>
    <scope>NUCLEOTIDE SEQUENCE [LARGE SCALE GENOMIC DNA]</scope>
    <source>
        <strain evidence="1 2">NBRC 109088</strain>
    </source>
</reference>
<dbReference type="SUPFAM" id="SSF56601">
    <property type="entry name" value="beta-lactamase/transpeptidase-like"/>
    <property type="match status" value="1"/>
</dbReference>
<evidence type="ECO:0000313" key="2">
    <source>
        <dbReference type="Proteomes" id="UP000621500"/>
    </source>
</evidence>